<dbReference type="Proteomes" id="UP000322873">
    <property type="component" value="Unassembled WGS sequence"/>
</dbReference>
<protein>
    <submittedName>
        <fullName evidence="1">Uncharacterized protein</fullName>
    </submittedName>
</protein>
<dbReference type="AlphaFoldDB" id="A0A5M9JK05"/>
<organism evidence="1 2">
    <name type="scientific">Monilinia fructicola</name>
    <name type="common">Brown rot fungus</name>
    <name type="synonym">Ciboria fructicola</name>
    <dbReference type="NCBI Taxonomy" id="38448"/>
    <lineage>
        <taxon>Eukaryota</taxon>
        <taxon>Fungi</taxon>
        <taxon>Dikarya</taxon>
        <taxon>Ascomycota</taxon>
        <taxon>Pezizomycotina</taxon>
        <taxon>Leotiomycetes</taxon>
        <taxon>Helotiales</taxon>
        <taxon>Sclerotiniaceae</taxon>
        <taxon>Monilinia</taxon>
    </lineage>
</organism>
<dbReference type="EMBL" id="VICG01000010">
    <property type="protein sequence ID" value="KAA8568152.1"/>
    <property type="molecule type" value="Genomic_DNA"/>
</dbReference>
<gene>
    <name evidence="1" type="ORF">EYC84_008550</name>
</gene>
<accession>A0A5M9JK05</accession>
<sequence>MATIRSVINGTGVELKYKLGATERTIQPHIEDAHHEDYSLPIRGGILNQIPEQPNFIEVSALSGQEWILVVKLSRSGNTLMGYRPVDGESAGEESQVNIRELIDPKAYILYFTAEHSGNSNIIQLQVVQWESSMPQMDEDLDNQAVSFAGAFLTAVGKCAKIPLQVVLATAGPKVCMLCIISANILVQNIVIPNMNPMLCKKKAEVHICPMSYMAVTRARNIERISS</sequence>
<evidence type="ECO:0000313" key="1">
    <source>
        <dbReference type="EMBL" id="KAA8568152.1"/>
    </source>
</evidence>
<proteinExistence type="predicted"/>
<keyword evidence="2" id="KW-1185">Reference proteome</keyword>
<name>A0A5M9JK05_MONFR</name>
<reference evidence="1 2" key="1">
    <citation type="submission" date="2019-06" db="EMBL/GenBank/DDBJ databases">
        <title>Genome Sequence of the Brown Rot Fungal Pathogen Monilinia fructicola.</title>
        <authorList>
            <person name="De Miccolis Angelini R.M."/>
            <person name="Landi L."/>
            <person name="Abate D."/>
            <person name="Pollastro S."/>
            <person name="Romanazzi G."/>
            <person name="Faretra F."/>
        </authorList>
    </citation>
    <scope>NUCLEOTIDE SEQUENCE [LARGE SCALE GENOMIC DNA]</scope>
    <source>
        <strain evidence="1 2">Mfrc123</strain>
    </source>
</reference>
<evidence type="ECO:0000313" key="2">
    <source>
        <dbReference type="Proteomes" id="UP000322873"/>
    </source>
</evidence>
<comment type="caution">
    <text evidence="1">The sequence shown here is derived from an EMBL/GenBank/DDBJ whole genome shotgun (WGS) entry which is preliminary data.</text>
</comment>